<dbReference type="CDD" id="cd07377">
    <property type="entry name" value="WHTH_GntR"/>
    <property type="match status" value="1"/>
</dbReference>
<protein>
    <submittedName>
        <fullName evidence="6">Transcriptional regulator</fullName>
    </submittedName>
</protein>
<dbReference type="GO" id="GO:0003700">
    <property type="term" value="F:DNA-binding transcription factor activity"/>
    <property type="evidence" value="ECO:0007669"/>
    <property type="project" value="InterPro"/>
</dbReference>
<dbReference type="AlphaFoldDB" id="A0A0T7H1I0"/>
<evidence type="ECO:0000256" key="2">
    <source>
        <dbReference type="ARBA" id="ARBA00023125"/>
    </source>
</evidence>
<dbReference type="Gene3D" id="1.10.10.10">
    <property type="entry name" value="Winged helix-like DNA-binding domain superfamily/Winged helix DNA-binding domain"/>
    <property type="match status" value="1"/>
</dbReference>
<dbReference type="SUPFAM" id="SSF46785">
    <property type="entry name" value="Winged helix' DNA-binding domain"/>
    <property type="match status" value="1"/>
</dbReference>
<evidence type="ECO:0000256" key="1">
    <source>
        <dbReference type="ARBA" id="ARBA00023015"/>
    </source>
</evidence>
<keyword evidence="1" id="KW-0805">Transcription regulation</keyword>
<keyword evidence="3" id="KW-0804">Transcription</keyword>
<dbReference type="InterPro" id="IPR036390">
    <property type="entry name" value="WH_DNA-bd_sf"/>
</dbReference>
<dbReference type="Pfam" id="PF00392">
    <property type="entry name" value="GntR"/>
    <property type="match status" value="1"/>
</dbReference>
<name>A0A0T7H1I0_NEOGA</name>
<gene>
    <name evidence="5" type="ORF">NGAL_HAMBI1145_58830</name>
    <name evidence="6" type="ORF">NGAL_HAMBI1189_49770</name>
</gene>
<keyword evidence="2" id="KW-0238">DNA-binding</keyword>
<dbReference type="RefSeq" id="WP_046637772.1">
    <property type="nucleotide sequence ID" value="NZ_CCRH01000032.1"/>
</dbReference>
<dbReference type="EMBL" id="CCRK01000016">
    <property type="protein sequence ID" value="CDZ53414.1"/>
    <property type="molecule type" value="Genomic_DNA"/>
</dbReference>
<dbReference type="GO" id="GO:0003677">
    <property type="term" value="F:DNA binding"/>
    <property type="evidence" value="ECO:0007669"/>
    <property type="project" value="UniProtKB-KW"/>
</dbReference>
<sequence length="237" mass="26357">MSRAIARPLYEMVRDEIMQRVLTNQYEMGRRLPSAITLAGQLGVSVITIRRALQDLKTNGVLTAKPGLGTFVKESPKFFCNINFFSDTLVDQHDRPISPEAQLISITIEEIQALEFHAFKPPAGPMVCVRKVISFEGIPVMLDTAYAPPTTAEKFVDEYCRDLTSKKPADQGSLKGKVVLDAAPASEEARRAFGVPIGYPTLRRLYDLRRNNSSLSTFGIAVSPFDRLAMQTILHKL</sequence>
<evidence type="ECO:0000313" key="5">
    <source>
        <dbReference type="EMBL" id="CDZ41417.1"/>
    </source>
</evidence>
<evidence type="ECO:0000313" key="7">
    <source>
        <dbReference type="Proteomes" id="UP000039660"/>
    </source>
</evidence>
<dbReference type="Gene3D" id="3.40.1410.10">
    <property type="entry name" value="Chorismate lyase-like"/>
    <property type="match status" value="1"/>
</dbReference>
<dbReference type="GO" id="GO:0045892">
    <property type="term" value="P:negative regulation of DNA-templated transcription"/>
    <property type="evidence" value="ECO:0007669"/>
    <property type="project" value="TreeGrafter"/>
</dbReference>
<feature type="domain" description="HTH gntR-type" evidence="4">
    <location>
        <begin position="7"/>
        <end position="75"/>
    </location>
</feature>
<organism evidence="6 7">
    <name type="scientific">Neorhizobium galegae bv. officinalis</name>
    <dbReference type="NCBI Taxonomy" id="323656"/>
    <lineage>
        <taxon>Bacteria</taxon>
        <taxon>Pseudomonadati</taxon>
        <taxon>Pseudomonadota</taxon>
        <taxon>Alphaproteobacteria</taxon>
        <taxon>Hyphomicrobiales</taxon>
        <taxon>Rhizobiaceae</taxon>
        <taxon>Rhizobium/Agrobacterium group</taxon>
        <taxon>Neorhizobium</taxon>
    </lineage>
</organism>
<evidence type="ECO:0000256" key="3">
    <source>
        <dbReference type="ARBA" id="ARBA00023163"/>
    </source>
</evidence>
<evidence type="ECO:0000313" key="6">
    <source>
        <dbReference type="EMBL" id="CDZ53414.1"/>
    </source>
</evidence>
<dbReference type="InterPro" id="IPR028978">
    <property type="entry name" value="Chorismate_lyase_/UTRA_dom_sf"/>
</dbReference>
<dbReference type="PROSITE" id="PS50949">
    <property type="entry name" value="HTH_GNTR"/>
    <property type="match status" value="1"/>
</dbReference>
<dbReference type="SMART" id="SM00345">
    <property type="entry name" value="HTH_GNTR"/>
    <property type="match status" value="1"/>
</dbReference>
<dbReference type="InterPro" id="IPR036388">
    <property type="entry name" value="WH-like_DNA-bd_sf"/>
</dbReference>
<dbReference type="PANTHER" id="PTHR44846:SF1">
    <property type="entry name" value="MANNOSYL-D-GLYCERATE TRANSPORT_METABOLISM SYSTEM REPRESSOR MNGR-RELATED"/>
    <property type="match status" value="1"/>
</dbReference>
<dbReference type="InterPro" id="IPR000524">
    <property type="entry name" value="Tscrpt_reg_HTH_GntR"/>
</dbReference>
<dbReference type="EMBL" id="CCRH01000032">
    <property type="protein sequence ID" value="CDZ41417.1"/>
    <property type="molecule type" value="Genomic_DNA"/>
</dbReference>
<dbReference type="OrthoDB" id="7334968at2"/>
<reference evidence="7 8" key="1">
    <citation type="submission" date="2014-08" db="EMBL/GenBank/DDBJ databases">
        <authorList>
            <person name="Chen Y.-H."/>
        </authorList>
    </citation>
    <scope>NUCLEOTIDE SEQUENCE [LARGE SCALE GENOMIC DNA]</scope>
</reference>
<dbReference type="Proteomes" id="UP000046176">
    <property type="component" value="Unassembled WGS sequence"/>
</dbReference>
<evidence type="ECO:0000259" key="4">
    <source>
        <dbReference type="PROSITE" id="PS50949"/>
    </source>
</evidence>
<dbReference type="Proteomes" id="UP000039660">
    <property type="component" value="Unassembled WGS sequence"/>
</dbReference>
<dbReference type="SUPFAM" id="SSF64288">
    <property type="entry name" value="Chorismate lyase-like"/>
    <property type="match status" value="1"/>
</dbReference>
<evidence type="ECO:0000313" key="8">
    <source>
        <dbReference type="Proteomes" id="UP000046176"/>
    </source>
</evidence>
<dbReference type="InterPro" id="IPR050679">
    <property type="entry name" value="Bact_HTH_transcr_reg"/>
</dbReference>
<proteinExistence type="predicted"/>
<dbReference type="PANTHER" id="PTHR44846">
    <property type="entry name" value="MANNOSYL-D-GLYCERATE TRANSPORT/METABOLISM SYSTEM REPRESSOR MNGR-RELATED"/>
    <property type="match status" value="1"/>
</dbReference>
<accession>A0A0T7H1I0</accession>